<proteinExistence type="predicted"/>
<keyword evidence="10" id="KW-1185">Reference proteome</keyword>
<accession>A0A022PE03</accession>
<evidence type="ECO:0000256" key="1">
    <source>
        <dbReference type="ARBA" id="ARBA00022829"/>
    </source>
</evidence>
<evidence type="ECO:0000256" key="5">
    <source>
        <dbReference type="PROSITE-ProRule" id="PRU01248"/>
    </source>
</evidence>
<reference evidence="9 10" key="1">
    <citation type="submission" date="2014-03" db="EMBL/GenBank/DDBJ databases">
        <title>Draft Genome of Photorhabdus luminescens BA1, an Egyptian Isolate.</title>
        <authorList>
            <person name="Ghazal S."/>
            <person name="Hurst S.G.IV."/>
            <person name="Morris K."/>
            <person name="Thomas K."/>
            <person name="Tisa L.S."/>
        </authorList>
    </citation>
    <scope>NUCLEOTIDE SEQUENCE [LARGE SCALE GENOMIC DNA]</scope>
    <source>
        <strain evidence="9 10">BA1</strain>
    </source>
</reference>
<dbReference type="InterPro" id="IPR044068">
    <property type="entry name" value="CB"/>
</dbReference>
<dbReference type="PANTHER" id="PTHR30349">
    <property type="entry name" value="PHAGE INTEGRASE-RELATED"/>
    <property type="match status" value="1"/>
</dbReference>
<dbReference type="SUPFAM" id="SSF56349">
    <property type="entry name" value="DNA breaking-rejoining enzymes"/>
    <property type="match status" value="1"/>
</dbReference>
<dbReference type="InterPro" id="IPR050090">
    <property type="entry name" value="Tyrosine_recombinase_XerCD"/>
</dbReference>
<evidence type="ECO:0000256" key="6">
    <source>
        <dbReference type="SAM" id="MobiDB-lite"/>
    </source>
</evidence>
<dbReference type="InterPro" id="IPR002104">
    <property type="entry name" value="Integrase_catalytic"/>
</dbReference>
<dbReference type="RefSeq" id="WP_072164837.1">
    <property type="nucleotide sequence ID" value="NZ_CAWLTM010000008.1"/>
</dbReference>
<comment type="caution">
    <text evidence="9">The sequence shown here is derived from an EMBL/GenBank/DDBJ whole genome shotgun (WGS) entry which is preliminary data.</text>
</comment>
<keyword evidence="4" id="KW-0233">DNA recombination</keyword>
<dbReference type="InterPro" id="IPR011010">
    <property type="entry name" value="DNA_brk_join_enz"/>
</dbReference>
<keyword evidence="2" id="KW-0229">DNA integration</keyword>
<feature type="domain" description="Tyr recombinase" evidence="7">
    <location>
        <begin position="138"/>
        <end position="324"/>
    </location>
</feature>
<gene>
    <name evidence="9" type="ORF">BA1DRAFT_04335</name>
</gene>
<sequence length="351" mass="40760">METQPTLHRHDTQGKLMQTQHDVTLATLRQLLAAYLEIRTVSGHSLSTVSNYRDALTPFVDWCEQRSVCHAPQVSLTVLESWQRYLRHYCKADGEHYSNNSQLQRLTMIRVWFRWLLQRHHILYNPAEQLVIPKAERRLPAQVLSETETDQVLTSLDAQTPLKLRNRTILEVFWSTGIRRMELINLRLGDIDRHRGVLVVRQGKNRQDRVVPIGTRALHWLERYLDHVRPHLAWKHDSGHVFITRKGKPLARTTLTLMVGKTIREEAKLNKPGACHLFRHSMATQMLENGADTRHIQALLGHRKLETTQIYTRVAIGHLKKVHERTHPAERQTPSDDKQADSDQPDSPKPD</sequence>
<dbReference type="InterPro" id="IPR010998">
    <property type="entry name" value="Integrase_recombinase_N"/>
</dbReference>
<dbReference type="PANTHER" id="PTHR30349:SF81">
    <property type="entry name" value="TYROSINE RECOMBINASE XERC"/>
    <property type="match status" value="1"/>
</dbReference>
<dbReference type="GO" id="GO:0006310">
    <property type="term" value="P:DNA recombination"/>
    <property type="evidence" value="ECO:0007669"/>
    <property type="project" value="UniProtKB-KW"/>
</dbReference>
<keyword evidence="1" id="KW-0159">Chromosome partition</keyword>
<organism evidence="9 10">
    <name type="scientific">Photorhabdus aegyptia</name>
    <dbReference type="NCBI Taxonomy" id="2805098"/>
    <lineage>
        <taxon>Bacteria</taxon>
        <taxon>Pseudomonadati</taxon>
        <taxon>Pseudomonadota</taxon>
        <taxon>Gammaproteobacteria</taxon>
        <taxon>Enterobacterales</taxon>
        <taxon>Morganellaceae</taxon>
        <taxon>Photorhabdus</taxon>
    </lineage>
</organism>
<dbReference type="AlphaFoldDB" id="A0A022PE03"/>
<dbReference type="Proteomes" id="UP000023464">
    <property type="component" value="Unassembled WGS sequence"/>
</dbReference>
<dbReference type="Pfam" id="PF02899">
    <property type="entry name" value="Phage_int_SAM_1"/>
    <property type="match status" value="1"/>
</dbReference>
<evidence type="ECO:0000313" key="9">
    <source>
        <dbReference type="EMBL" id="EYU13188.1"/>
    </source>
</evidence>
<dbReference type="PATRIC" id="fig|1393736.3.peg.4424"/>
<feature type="compositionally biased region" description="Basic and acidic residues" evidence="6">
    <location>
        <begin position="325"/>
        <end position="351"/>
    </location>
</feature>
<dbReference type="GO" id="GO:0003677">
    <property type="term" value="F:DNA binding"/>
    <property type="evidence" value="ECO:0007669"/>
    <property type="project" value="UniProtKB-UniRule"/>
</dbReference>
<evidence type="ECO:0000256" key="4">
    <source>
        <dbReference type="ARBA" id="ARBA00023172"/>
    </source>
</evidence>
<dbReference type="EMBL" id="JFGV01000107">
    <property type="protein sequence ID" value="EYU13188.1"/>
    <property type="molecule type" value="Genomic_DNA"/>
</dbReference>
<evidence type="ECO:0000256" key="3">
    <source>
        <dbReference type="ARBA" id="ARBA00023125"/>
    </source>
</evidence>
<evidence type="ECO:0000313" key="10">
    <source>
        <dbReference type="Proteomes" id="UP000023464"/>
    </source>
</evidence>
<dbReference type="InterPro" id="IPR004107">
    <property type="entry name" value="Integrase_SAM-like_N"/>
</dbReference>
<dbReference type="PROSITE" id="PS51900">
    <property type="entry name" value="CB"/>
    <property type="match status" value="1"/>
</dbReference>
<dbReference type="GO" id="GO:0007059">
    <property type="term" value="P:chromosome segregation"/>
    <property type="evidence" value="ECO:0007669"/>
    <property type="project" value="UniProtKB-KW"/>
</dbReference>
<feature type="domain" description="Core-binding (CB)" evidence="8">
    <location>
        <begin position="26"/>
        <end position="117"/>
    </location>
</feature>
<protein>
    <submittedName>
        <fullName evidence="9">Site-specific recombinase XerD</fullName>
    </submittedName>
</protein>
<evidence type="ECO:0000259" key="8">
    <source>
        <dbReference type="PROSITE" id="PS51900"/>
    </source>
</evidence>
<dbReference type="Gene3D" id="1.10.443.10">
    <property type="entry name" value="Intergrase catalytic core"/>
    <property type="match status" value="1"/>
</dbReference>
<feature type="region of interest" description="Disordered" evidence="6">
    <location>
        <begin position="321"/>
        <end position="351"/>
    </location>
</feature>
<name>A0A022PE03_9GAMM</name>
<dbReference type="Gene3D" id="1.10.150.130">
    <property type="match status" value="1"/>
</dbReference>
<dbReference type="Pfam" id="PF00589">
    <property type="entry name" value="Phage_integrase"/>
    <property type="match status" value="1"/>
</dbReference>
<dbReference type="NCBIfam" id="NF002331">
    <property type="entry name" value="PRK01287.1"/>
    <property type="match status" value="1"/>
</dbReference>
<dbReference type="InterPro" id="IPR013762">
    <property type="entry name" value="Integrase-like_cat_sf"/>
</dbReference>
<evidence type="ECO:0000256" key="2">
    <source>
        <dbReference type="ARBA" id="ARBA00022908"/>
    </source>
</evidence>
<evidence type="ECO:0000259" key="7">
    <source>
        <dbReference type="PROSITE" id="PS51898"/>
    </source>
</evidence>
<dbReference type="PROSITE" id="PS51898">
    <property type="entry name" value="TYR_RECOMBINASE"/>
    <property type="match status" value="1"/>
</dbReference>
<keyword evidence="3 5" id="KW-0238">DNA-binding</keyword>
<dbReference type="GO" id="GO:0015074">
    <property type="term" value="P:DNA integration"/>
    <property type="evidence" value="ECO:0007669"/>
    <property type="project" value="UniProtKB-KW"/>
</dbReference>